<name>A0ABW3NEU7_9BACI</name>
<comment type="caution">
    <text evidence="1">The sequence shown here is derived from an EMBL/GenBank/DDBJ whole genome shotgun (WGS) entry which is preliminary data.</text>
</comment>
<protein>
    <submittedName>
        <fullName evidence="1">Aldose 1-epimerase family protein</fullName>
    </submittedName>
</protein>
<accession>A0ABW3NEU7</accession>
<proteinExistence type="predicted"/>
<sequence length="293" mass="33591">MEKIIENDWLKVEVESKGAEIRAVEHKKNNLNYMWTGDSAYWGRVAPVLFPIVGQLKGDQYQVDGEKYNMSQHGFLRDVEFVLSSHSKEYVSFEIASEGHFQDVYPYEFKVTITYTLHRDALTVDWKIENKNREEMYFSVGAHPAFRIPLVENEGLKDYQLKFKPAPNKDVVEYGLENALVSEKGILNQLPDITLQPDLFANDAIIYSNIDSIELTSIKSGYGVEIVFPGFPFVGIWSKYNIENNTIAPFVCVEPWYGIADIHDTTGDLKEKFGVNRLDANDVFQKAYSITFK</sequence>
<dbReference type="EMBL" id="JBHTKK010000002">
    <property type="protein sequence ID" value="MFD1064930.1"/>
    <property type="molecule type" value="Genomic_DNA"/>
</dbReference>
<evidence type="ECO:0000313" key="2">
    <source>
        <dbReference type="Proteomes" id="UP001597041"/>
    </source>
</evidence>
<dbReference type="SUPFAM" id="SSF74650">
    <property type="entry name" value="Galactose mutarotase-like"/>
    <property type="match status" value="1"/>
</dbReference>
<dbReference type="Pfam" id="PF01263">
    <property type="entry name" value="Aldose_epim"/>
    <property type="match status" value="1"/>
</dbReference>
<dbReference type="CDD" id="cd09024">
    <property type="entry name" value="Aldose_epim_lacX"/>
    <property type="match status" value="1"/>
</dbReference>
<dbReference type="InterPro" id="IPR037481">
    <property type="entry name" value="LacX"/>
</dbReference>
<reference evidence="2" key="1">
    <citation type="journal article" date="2019" name="Int. J. Syst. Evol. Microbiol.">
        <title>The Global Catalogue of Microorganisms (GCM) 10K type strain sequencing project: providing services to taxonomists for standard genome sequencing and annotation.</title>
        <authorList>
            <consortium name="The Broad Institute Genomics Platform"/>
            <consortium name="The Broad Institute Genome Sequencing Center for Infectious Disease"/>
            <person name="Wu L."/>
            <person name="Ma J."/>
        </authorList>
    </citation>
    <scope>NUCLEOTIDE SEQUENCE [LARGE SCALE GENOMIC DNA]</scope>
    <source>
        <strain evidence="2">CCUG 56608</strain>
    </source>
</reference>
<organism evidence="1 2">
    <name type="scientific">Oceanobacillus locisalsi</name>
    <dbReference type="NCBI Taxonomy" id="546107"/>
    <lineage>
        <taxon>Bacteria</taxon>
        <taxon>Bacillati</taxon>
        <taxon>Bacillota</taxon>
        <taxon>Bacilli</taxon>
        <taxon>Bacillales</taxon>
        <taxon>Bacillaceae</taxon>
        <taxon>Oceanobacillus</taxon>
    </lineage>
</organism>
<dbReference type="InterPro" id="IPR014718">
    <property type="entry name" value="GH-type_carb-bd"/>
</dbReference>
<dbReference type="PANTHER" id="PTHR11122">
    <property type="entry name" value="APOSPORY-ASSOCIATED PROTEIN C-RELATED"/>
    <property type="match status" value="1"/>
</dbReference>
<dbReference type="Gene3D" id="2.70.98.10">
    <property type="match status" value="1"/>
</dbReference>
<gene>
    <name evidence="1" type="ORF">ACFQ19_02730</name>
</gene>
<dbReference type="InterPro" id="IPR008183">
    <property type="entry name" value="Aldose_1/G6P_1-epimerase"/>
</dbReference>
<dbReference type="RefSeq" id="WP_379590442.1">
    <property type="nucleotide sequence ID" value="NZ_JBHTKK010000002.1"/>
</dbReference>
<keyword evidence="2" id="KW-1185">Reference proteome</keyword>
<dbReference type="Proteomes" id="UP001597041">
    <property type="component" value="Unassembled WGS sequence"/>
</dbReference>
<dbReference type="InterPro" id="IPR011013">
    <property type="entry name" value="Gal_mutarotase_sf_dom"/>
</dbReference>
<evidence type="ECO:0000313" key="1">
    <source>
        <dbReference type="EMBL" id="MFD1064930.1"/>
    </source>
</evidence>
<dbReference type="PANTHER" id="PTHR11122:SF13">
    <property type="entry name" value="GLUCOSE-6-PHOSPHATE 1-EPIMERASE"/>
    <property type="match status" value="1"/>
</dbReference>